<proteinExistence type="predicted"/>
<reference evidence="2 3" key="1">
    <citation type="submission" date="2021-02" db="EMBL/GenBank/DDBJ databases">
        <title>Paenibacillus tianjinensis sp. nov.</title>
        <authorList>
            <person name="Liu H."/>
        </authorList>
    </citation>
    <scope>NUCLEOTIDE SEQUENCE [LARGE SCALE GENOMIC DNA]</scope>
    <source>
        <strain evidence="2 3">TB2019</strain>
    </source>
</reference>
<keyword evidence="3" id="KW-1185">Reference proteome</keyword>
<organism evidence="2 3">
    <name type="scientific">Paenibacillus tianjinensis</name>
    <dbReference type="NCBI Taxonomy" id="2810347"/>
    <lineage>
        <taxon>Bacteria</taxon>
        <taxon>Bacillati</taxon>
        <taxon>Bacillota</taxon>
        <taxon>Bacilli</taxon>
        <taxon>Bacillales</taxon>
        <taxon>Paenibacillaceae</taxon>
        <taxon>Paenibacillus</taxon>
    </lineage>
</organism>
<dbReference type="Proteomes" id="UP000663452">
    <property type="component" value="Chromosome"/>
</dbReference>
<protein>
    <submittedName>
        <fullName evidence="2">GNAT family N-acetyltransferase</fullName>
    </submittedName>
</protein>
<name>A0ABX7LFU4_9BACL</name>
<dbReference type="PROSITE" id="PS51186">
    <property type="entry name" value="GNAT"/>
    <property type="match status" value="1"/>
</dbReference>
<gene>
    <name evidence="2" type="ORF">JRJ22_10630</name>
</gene>
<evidence type="ECO:0000259" key="1">
    <source>
        <dbReference type="PROSITE" id="PS51186"/>
    </source>
</evidence>
<dbReference type="InterPro" id="IPR016181">
    <property type="entry name" value="Acyl_CoA_acyltransferase"/>
</dbReference>
<evidence type="ECO:0000313" key="2">
    <source>
        <dbReference type="EMBL" id="QSF46974.1"/>
    </source>
</evidence>
<sequence length="155" mass="17323">MLIKPIDTETRESALQLSGPLIISRGKVHHLGGLPGFCAVADGSVEAAVYYCCENGMCEIVSLDSRQENLGTGTKLMELVIREAARLGCSKVWLITSNDNTRAIRFYQKRGFDMVAVHREAITYARKLKPAIPLLGYDGIPVRHEVEFEYRLWPV</sequence>
<evidence type="ECO:0000313" key="3">
    <source>
        <dbReference type="Proteomes" id="UP000663452"/>
    </source>
</evidence>
<dbReference type="RefSeq" id="WP_206104424.1">
    <property type="nucleotide sequence ID" value="NZ_CP070969.1"/>
</dbReference>
<dbReference type="Gene3D" id="3.40.630.30">
    <property type="match status" value="1"/>
</dbReference>
<dbReference type="SUPFAM" id="SSF55729">
    <property type="entry name" value="Acyl-CoA N-acyltransferases (Nat)"/>
    <property type="match status" value="1"/>
</dbReference>
<accession>A0ABX7LFU4</accession>
<feature type="domain" description="N-acetyltransferase" evidence="1">
    <location>
        <begin position="1"/>
        <end position="130"/>
    </location>
</feature>
<dbReference type="InterPro" id="IPR000182">
    <property type="entry name" value="GNAT_dom"/>
</dbReference>
<dbReference type="EMBL" id="CP070969">
    <property type="protein sequence ID" value="QSF46974.1"/>
    <property type="molecule type" value="Genomic_DNA"/>
</dbReference>
<dbReference type="Pfam" id="PF00583">
    <property type="entry name" value="Acetyltransf_1"/>
    <property type="match status" value="1"/>
</dbReference>